<name>A0A1S1HCQ3_9SPHN</name>
<organism evidence="8 9">
    <name type="scientific">Edaphosphingomonas haloaromaticamans</name>
    <dbReference type="NCBI Taxonomy" id="653954"/>
    <lineage>
        <taxon>Bacteria</taxon>
        <taxon>Pseudomonadati</taxon>
        <taxon>Pseudomonadota</taxon>
        <taxon>Alphaproteobacteria</taxon>
        <taxon>Sphingomonadales</taxon>
        <taxon>Rhizorhabdaceae</taxon>
        <taxon>Edaphosphingomonas</taxon>
    </lineage>
</organism>
<keyword evidence="3" id="KW-0597">Phosphoprotein</keyword>
<keyword evidence="9" id="KW-1185">Reference proteome</keyword>
<feature type="domain" description="Histidine kinase" evidence="7">
    <location>
        <begin position="240"/>
        <end position="456"/>
    </location>
</feature>
<dbReference type="PANTHER" id="PTHR43711">
    <property type="entry name" value="TWO-COMPONENT HISTIDINE KINASE"/>
    <property type="match status" value="1"/>
</dbReference>
<dbReference type="SMART" id="SM00387">
    <property type="entry name" value="HATPase_c"/>
    <property type="match status" value="1"/>
</dbReference>
<dbReference type="Gene3D" id="3.30.565.10">
    <property type="entry name" value="Histidine kinase-like ATPase, C-terminal domain"/>
    <property type="match status" value="1"/>
</dbReference>
<proteinExistence type="predicted"/>
<dbReference type="EC" id="2.7.13.3" evidence="2"/>
<evidence type="ECO:0000256" key="4">
    <source>
        <dbReference type="ARBA" id="ARBA00022679"/>
    </source>
</evidence>
<evidence type="ECO:0000313" key="9">
    <source>
        <dbReference type="Proteomes" id="UP000179467"/>
    </source>
</evidence>
<dbReference type="InterPro" id="IPR005467">
    <property type="entry name" value="His_kinase_dom"/>
</dbReference>
<reference evidence="8 9" key="1">
    <citation type="submission" date="2016-09" db="EMBL/GenBank/DDBJ databases">
        <title>Metabolic pathway, cell adaptation mechanisms and a novel monoxygenase revealed through proteogenomic-transcription analysis of a Sphingomonas haloaromaticamans strain degrading the fungicide ortho-phenylphenol.</title>
        <authorList>
            <person name="Perruchon C."/>
            <person name="Papadopoulou E.S."/>
            <person name="Rousidou C."/>
            <person name="Vasileiadis S."/>
            <person name="Tanou G."/>
            <person name="Amoutzias G."/>
            <person name="Molassiotis A."/>
            <person name="Karpouzas D.G."/>
        </authorList>
    </citation>
    <scope>NUCLEOTIDE SEQUENCE [LARGE SCALE GENOMIC DNA]</scope>
    <source>
        <strain evidence="8 9">P3</strain>
    </source>
</reference>
<dbReference type="EMBL" id="MIPT01000001">
    <property type="protein sequence ID" value="OHT19868.1"/>
    <property type="molecule type" value="Genomic_DNA"/>
</dbReference>
<dbReference type="PROSITE" id="PS50109">
    <property type="entry name" value="HIS_KIN"/>
    <property type="match status" value="1"/>
</dbReference>
<evidence type="ECO:0000256" key="3">
    <source>
        <dbReference type="ARBA" id="ARBA00022553"/>
    </source>
</evidence>
<evidence type="ECO:0000256" key="6">
    <source>
        <dbReference type="ARBA" id="ARBA00023012"/>
    </source>
</evidence>
<dbReference type="SUPFAM" id="SSF55874">
    <property type="entry name" value="ATPase domain of HSP90 chaperone/DNA topoisomerase II/histidine kinase"/>
    <property type="match status" value="1"/>
</dbReference>
<protein>
    <recommendedName>
        <fullName evidence="2">histidine kinase</fullName>
        <ecNumber evidence="2">2.7.13.3</ecNumber>
    </recommendedName>
</protein>
<dbReference type="Gene3D" id="1.10.287.130">
    <property type="match status" value="1"/>
</dbReference>
<dbReference type="GO" id="GO:0000155">
    <property type="term" value="F:phosphorelay sensor kinase activity"/>
    <property type="evidence" value="ECO:0007669"/>
    <property type="project" value="InterPro"/>
</dbReference>
<keyword evidence="6" id="KW-0902">Two-component regulatory system</keyword>
<dbReference type="InterPro" id="IPR036890">
    <property type="entry name" value="HATPase_C_sf"/>
</dbReference>
<accession>A0A1S1HCQ3</accession>
<dbReference type="SUPFAM" id="SSF47384">
    <property type="entry name" value="Homodimeric domain of signal transducing histidine kinase"/>
    <property type="match status" value="1"/>
</dbReference>
<evidence type="ECO:0000256" key="1">
    <source>
        <dbReference type="ARBA" id="ARBA00000085"/>
    </source>
</evidence>
<dbReference type="InterPro" id="IPR050736">
    <property type="entry name" value="Sensor_HK_Regulatory"/>
</dbReference>
<dbReference type="InterPro" id="IPR004358">
    <property type="entry name" value="Sig_transdc_His_kin-like_C"/>
</dbReference>
<keyword evidence="5 8" id="KW-0418">Kinase</keyword>
<dbReference type="InterPro" id="IPR003594">
    <property type="entry name" value="HATPase_dom"/>
</dbReference>
<dbReference type="PANTHER" id="PTHR43711:SF26">
    <property type="entry name" value="SENSOR HISTIDINE KINASE RCSC"/>
    <property type="match status" value="1"/>
</dbReference>
<dbReference type="InterPro" id="IPR036097">
    <property type="entry name" value="HisK_dim/P_sf"/>
</dbReference>
<evidence type="ECO:0000256" key="2">
    <source>
        <dbReference type="ARBA" id="ARBA00012438"/>
    </source>
</evidence>
<dbReference type="Pfam" id="PF02518">
    <property type="entry name" value="HATPase_c"/>
    <property type="match status" value="1"/>
</dbReference>
<gene>
    <name evidence="8" type="primary">divJ</name>
    <name evidence="8" type="ORF">BHE75_01860</name>
</gene>
<evidence type="ECO:0000256" key="5">
    <source>
        <dbReference type="ARBA" id="ARBA00022777"/>
    </source>
</evidence>
<comment type="caution">
    <text evidence="8">The sequence shown here is derived from an EMBL/GenBank/DDBJ whole genome shotgun (WGS) entry which is preliminary data.</text>
</comment>
<dbReference type="PRINTS" id="PR00344">
    <property type="entry name" value="BCTRLSENSOR"/>
</dbReference>
<evidence type="ECO:0000259" key="7">
    <source>
        <dbReference type="PROSITE" id="PS50109"/>
    </source>
</evidence>
<sequence>MMMAPIHGRLDRDFRLVEADAALEGLHLRAGGLAGGVLAVPQVASIARLARRLGIVVSRGVIAADGETDLELWVRAEPQGEGVALAIAGWTARPAADSFPATTIDREHDFIRASADWLWETDDALKITALSPGVVPSRESLLGQPLTKLVTLRENEAGVLPILDAIATQRRFDDQEGELREGGGGVRLSAVPIFDAAGRFAGLRGAAVAISPPSAPVLLPVTDSGGTSVDRVQAEAFGRRLDTALRDPLDRIIASAEHIRAQADGPLRRDYANYAADIAAAGRHLLALVDDLVDLQAIERPDFAPAIERLDIADAVRRAAGLLGGRAADRGVRIDRPAADEALPVQGDFRRALQVLVNIIGNAVRHSPEGGAVWLRCERQGSYAAVTVADQGRGIDPADHERIFEKFERLQPGDGAGTGLGLYIARRLARAMGGDLTVESQLGQGARFTFTLPAVEPGQG</sequence>
<dbReference type="FunFam" id="3.30.565.10:FF:000006">
    <property type="entry name" value="Sensor histidine kinase WalK"/>
    <property type="match status" value="1"/>
</dbReference>
<keyword evidence="4 8" id="KW-0808">Transferase</keyword>
<dbReference type="AlphaFoldDB" id="A0A1S1HCQ3"/>
<evidence type="ECO:0000313" key="8">
    <source>
        <dbReference type="EMBL" id="OHT19868.1"/>
    </source>
</evidence>
<comment type="catalytic activity">
    <reaction evidence="1">
        <text>ATP + protein L-histidine = ADP + protein N-phospho-L-histidine.</text>
        <dbReference type="EC" id="2.7.13.3"/>
    </reaction>
</comment>
<dbReference type="Proteomes" id="UP000179467">
    <property type="component" value="Unassembled WGS sequence"/>
</dbReference>